<comment type="caution">
    <text evidence="1">The sequence shown here is derived from an EMBL/GenBank/DDBJ whole genome shotgun (WGS) entry which is preliminary data.</text>
</comment>
<evidence type="ECO:0000313" key="1">
    <source>
        <dbReference type="EMBL" id="MCS4122419.1"/>
    </source>
</evidence>
<dbReference type="Proteomes" id="UP001155144">
    <property type="component" value="Unassembled WGS sequence"/>
</dbReference>
<reference evidence="1" key="1">
    <citation type="submission" date="2022-08" db="EMBL/GenBank/DDBJ databases">
        <title>Genomic Encyclopedia of Type Strains, Phase V (KMG-V): Genome sequencing to study the core and pangenomes of soil and plant-associated prokaryotes.</title>
        <authorList>
            <person name="Whitman W."/>
        </authorList>
    </citation>
    <scope>NUCLEOTIDE SEQUENCE</scope>
    <source>
        <strain evidence="1">SP3026</strain>
    </source>
</reference>
<sequence>MMFEEEHFPYEYHCERCGASAAVTHEDVQYVPSYLASRSATDAAEYVISRRGWALESMEGILCSECINGAFSE</sequence>
<organism evidence="1 2">
    <name type="scientific">Salinibacter ruber</name>
    <dbReference type="NCBI Taxonomy" id="146919"/>
    <lineage>
        <taxon>Bacteria</taxon>
        <taxon>Pseudomonadati</taxon>
        <taxon>Rhodothermota</taxon>
        <taxon>Rhodothermia</taxon>
        <taxon>Rhodothermales</taxon>
        <taxon>Salinibacteraceae</taxon>
        <taxon>Salinibacter</taxon>
    </lineage>
</organism>
<evidence type="ECO:0000313" key="2">
    <source>
        <dbReference type="Proteomes" id="UP001155144"/>
    </source>
</evidence>
<gene>
    <name evidence="1" type="ORF">GGP45_002779</name>
</gene>
<proteinExistence type="predicted"/>
<accession>A0A9X2PRL7</accession>
<dbReference type="EMBL" id="JANUBL010000005">
    <property type="protein sequence ID" value="MCS4122419.1"/>
    <property type="molecule type" value="Genomic_DNA"/>
</dbReference>
<dbReference type="AlphaFoldDB" id="A0A9X2PRL7"/>
<name>A0A9X2PRL7_9BACT</name>
<protein>
    <submittedName>
        <fullName evidence="1">Uncharacterized protein</fullName>
    </submittedName>
</protein>